<dbReference type="Proteomes" id="UP001519460">
    <property type="component" value="Unassembled WGS sequence"/>
</dbReference>
<protein>
    <submittedName>
        <fullName evidence="1">Uncharacterized protein</fullName>
    </submittedName>
</protein>
<reference evidence="1 2" key="1">
    <citation type="journal article" date="2023" name="Sci. Data">
        <title>Genome assembly of the Korean intertidal mud-creeper Batillaria attramentaria.</title>
        <authorList>
            <person name="Patra A.K."/>
            <person name="Ho P.T."/>
            <person name="Jun S."/>
            <person name="Lee S.J."/>
            <person name="Kim Y."/>
            <person name="Won Y.J."/>
        </authorList>
    </citation>
    <scope>NUCLEOTIDE SEQUENCE [LARGE SCALE GENOMIC DNA]</scope>
    <source>
        <strain evidence="1">Wonlab-2016</strain>
    </source>
</reference>
<evidence type="ECO:0000313" key="1">
    <source>
        <dbReference type="EMBL" id="KAK7483656.1"/>
    </source>
</evidence>
<evidence type="ECO:0000313" key="2">
    <source>
        <dbReference type="Proteomes" id="UP001519460"/>
    </source>
</evidence>
<proteinExistence type="predicted"/>
<dbReference type="EMBL" id="JACVVK020000223">
    <property type="protein sequence ID" value="KAK7483656.1"/>
    <property type="molecule type" value="Genomic_DNA"/>
</dbReference>
<dbReference type="AlphaFoldDB" id="A0ABD0K967"/>
<name>A0ABD0K967_9CAEN</name>
<organism evidence="1 2">
    <name type="scientific">Batillaria attramentaria</name>
    <dbReference type="NCBI Taxonomy" id="370345"/>
    <lineage>
        <taxon>Eukaryota</taxon>
        <taxon>Metazoa</taxon>
        <taxon>Spiralia</taxon>
        <taxon>Lophotrochozoa</taxon>
        <taxon>Mollusca</taxon>
        <taxon>Gastropoda</taxon>
        <taxon>Caenogastropoda</taxon>
        <taxon>Sorbeoconcha</taxon>
        <taxon>Cerithioidea</taxon>
        <taxon>Batillariidae</taxon>
        <taxon>Batillaria</taxon>
    </lineage>
</organism>
<accession>A0ABD0K967</accession>
<gene>
    <name evidence="1" type="ORF">BaRGS_00025089</name>
</gene>
<sequence length="53" mass="6105">MFTFTENVAFRPRKTKLQNGIVEEQCENITKVDIHLKKNATAAFPVIEIFADH</sequence>
<comment type="caution">
    <text evidence="1">The sequence shown here is derived from an EMBL/GenBank/DDBJ whole genome shotgun (WGS) entry which is preliminary data.</text>
</comment>
<feature type="non-terminal residue" evidence="1">
    <location>
        <position position="53"/>
    </location>
</feature>
<keyword evidence="2" id="KW-1185">Reference proteome</keyword>